<name>A0ABN2MLV2_9PSEU</name>
<dbReference type="InterPro" id="IPR006439">
    <property type="entry name" value="HAD-SF_hydro_IA"/>
</dbReference>
<proteinExistence type="predicted"/>
<dbReference type="PANTHER" id="PTHR43481:SF4">
    <property type="entry name" value="GLYCEROL-1-PHOSPHATE PHOSPHOHYDROLASE 1-RELATED"/>
    <property type="match status" value="1"/>
</dbReference>
<dbReference type="NCBIfam" id="TIGR01509">
    <property type="entry name" value="HAD-SF-IA-v3"/>
    <property type="match status" value="1"/>
</dbReference>
<dbReference type="SFLD" id="SFLDG01129">
    <property type="entry name" value="C1.5:_HAD__Beta-PGM__Phosphata"/>
    <property type="match status" value="1"/>
</dbReference>
<dbReference type="SFLD" id="SFLDS00003">
    <property type="entry name" value="Haloacid_Dehalogenase"/>
    <property type="match status" value="1"/>
</dbReference>
<protein>
    <submittedName>
        <fullName evidence="2">HAD family hydrolase</fullName>
    </submittedName>
</protein>
<dbReference type="GO" id="GO:0016787">
    <property type="term" value="F:hydrolase activity"/>
    <property type="evidence" value="ECO:0007669"/>
    <property type="project" value="UniProtKB-KW"/>
</dbReference>
<keyword evidence="2" id="KW-0378">Hydrolase</keyword>
<dbReference type="InterPro" id="IPR023198">
    <property type="entry name" value="PGP-like_dom2"/>
</dbReference>
<gene>
    <name evidence="2" type="ORF">GCM10009836_07410</name>
</gene>
<dbReference type="Pfam" id="PF00702">
    <property type="entry name" value="Hydrolase"/>
    <property type="match status" value="1"/>
</dbReference>
<dbReference type="InterPro" id="IPR023214">
    <property type="entry name" value="HAD_sf"/>
</dbReference>
<dbReference type="Gene3D" id="3.40.50.1000">
    <property type="entry name" value="HAD superfamily/HAD-like"/>
    <property type="match status" value="1"/>
</dbReference>
<dbReference type="InterPro" id="IPR036412">
    <property type="entry name" value="HAD-like_sf"/>
</dbReference>
<evidence type="ECO:0000256" key="1">
    <source>
        <dbReference type="SAM" id="MobiDB-lite"/>
    </source>
</evidence>
<accession>A0ABN2MLV2</accession>
<dbReference type="Gene3D" id="1.10.150.240">
    <property type="entry name" value="Putative phosphatase, domain 2"/>
    <property type="match status" value="1"/>
</dbReference>
<feature type="region of interest" description="Disordered" evidence="1">
    <location>
        <begin position="1"/>
        <end position="32"/>
    </location>
</feature>
<sequence>MPAEACSSGPNIGAEMPTDPVSERHSRSLGVNEGAVRSSPAAVLFDMDGTLIDSEKVWDRSLVAVLRWLGGTDLSAAARTETLGGNLQSSLAIVFREAGVTPTPEVREEAAARLVASTAELFEGGLPWRPGARDALRTARAGGLAVALVTNTGRYLTDKALVGIGAEHFDVTVCGDEVPAGKPAPDPYLRAASLLGVDPADCVAVEDSPTGIAAAEAAGTAVLAVPCEVPIPDGPQRVVRESLVGLTAADLAAVHREVRARARA</sequence>
<comment type="caution">
    <text evidence="2">The sequence shown here is derived from an EMBL/GenBank/DDBJ whole genome shotgun (WGS) entry which is preliminary data.</text>
</comment>
<dbReference type="InterPro" id="IPR051806">
    <property type="entry name" value="HAD-like_SPP"/>
</dbReference>
<reference evidence="2 3" key="1">
    <citation type="journal article" date="2019" name="Int. J. Syst. Evol. Microbiol.">
        <title>The Global Catalogue of Microorganisms (GCM) 10K type strain sequencing project: providing services to taxonomists for standard genome sequencing and annotation.</title>
        <authorList>
            <consortium name="The Broad Institute Genomics Platform"/>
            <consortium name="The Broad Institute Genome Sequencing Center for Infectious Disease"/>
            <person name="Wu L."/>
            <person name="Ma J."/>
        </authorList>
    </citation>
    <scope>NUCLEOTIDE SEQUENCE [LARGE SCALE GENOMIC DNA]</scope>
    <source>
        <strain evidence="2 3">JCM 16009</strain>
    </source>
</reference>
<dbReference type="Proteomes" id="UP001500449">
    <property type="component" value="Unassembled WGS sequence"/>
</dbReference>
<dbReference type="PRINTS" id="PR00413">
    <property type="entry name" value="HADHALOGNASE"/>
</dbReference>
<dbReference type="SUPFAM" id="SSF56784">
    <property type="entry name" value="HAD-like"/>
    <property type="match status" value="1"/>
</dbReference>
<keyword evidence="3" id="KW-1185">Reference proteome</keyword>
<evidence type="ECO:0000313" key="2">
    <source>
        <dbReference type="EMBL" id="GAA1831907.1"/>
    </source>
</evidence>
<dbReference type="EMBL" id="BAAAQK010000003">
    <property type="protein sequence ID" value="GAA1831907.1"/>
    <property type="molecule type" value="Genomic_DNA"/>
</dbReference>
<dbReference type="PANTHER" id="PTHR43481">
    <property type="entry name" value="FRUCTOSE-1-PHOSPHATE PHOSPHATASE"/>
    <property type="match status" value="1"/>
</dbReference>
<organism evidence="2 3">
    <name type="scientific">Pseudonocardia ailaonensis</name>
    <dbReference type="NCBI Taxonomy" id="367279"/>
    <lineage>
        <taxon>Bacteria</taxon>
        <taxon>Bacillati</taxon>
        <taxon>Actinomycetota</taxon>
        <taxon>Actinomycetes</taxon>
        <taxon>Pseudonocardiales</taxon>
        <taxon>Pseudonocardiaceae</taxon>
        <taxon>Pseudonocardia</taxon>
    </lineage>
</organism>
<dbReference type="CDD" id="cd07505">
    <property type="entry name" value="HAD_BPGM-like"/>
    <property type="match status" value="1"/>
</dbReference>
<evidence type="ECO:0000313" key="3">
    <source>
        <dbReference type="Proteomes" id="UP001500449"/>
    </source>
</evidence>